<dbReference type="InterPro" id="IPR050168">
    <property type="entry name" value="AAA_ATPase_domain"/>
</dbReference>
<evidence type="ECO:0000313" key="2">
    <source>
        <dbReference type="EMBL" id="ALO62775.1"/>
    </source>
</evidence>
<feature type="region of interest" description="Disordered" evidence="1">
    <location>
        <begin position="219"/>
        <end position="238"/>
    </location>
</feature>
<reference evidence="2" key="1">
    <citation type="journal article" date="2015" name="BMC Evol. Biol.">
        <title>Chloroplast phylogenomic analysis of chlorophyte green algae identifies a novel lineage sister to the Sphaeropleales (Chlorophyceae).</title>
        <authorList>
            <person name="Lemieux C."/>
            <person name="Vincent A.T."/>
            <person name="Labarre A."/>
            <person name="Otis C."/>
            <person name="Turmel M."/>
        </authorList>
    </citation>
    <scope>NUCLEOTIDE SEQUENCE</scope>
</reference>
<sequence length="4244" mass="487534">MIKLRFIRDKKFKIPAKMGLSETYIFNKINNFTPFSTRNLHGHFKRVHSALTPVFVNNFQTLWSNLAAQNETKQVYSVNIHPDTRACPCYARHFRAYFFTTRRLPVKGTAHMLCFRDALLAVPSLLRRPRFAKGKGKQPASPLWAQRSTHIDTVRTHQSKLNKLIECKQKIPLSFRGLRTEQPQRVSVNHVYPFITMTSSSIACLCPLRASVATRRLRFRDESEEQSRENRKHPPSSMGFLILKSKGQSQSDAHAFCCLAKDTFFSLEKKSDKFKKNKFQSELPLISTKENSVARLAFNRLKQIFILKKKSFHKFESEFIDDEVINNNVSNKCVACPKGKRKKCISTASKTKSSDVSTIESQNQIPQDQIFSLPLYGHRTSLTCEDNSYGAALYRAGLTFALKSKQNGPVDYIKYKQRLTESTLIGKGDQNAFAFPLGLLRNPRFPFATRKPFGHGTAKGKRSKGLAPHVSVATQSTHKTFTPSKMGDYQPSCFNLQIKSPTYGKKIKEFTLLTNLNVSLYRQELEKEPEAKSHLAKQGWFRSKIILCKARYIFIFVNNEKKRVLPGLPAFKVSHFFLNQIKPTKLWQPLLVRLTISAGTKSRILLLKSHYKPITGSKSPPPKKKLLLLINTLAMKTENSNFYKGSHLFALRFSFLTSFCTGKRKSISLLVRLIMHGGHVQVSPWLQVSIEEETNKKCRVCLPLRVAKQAKGLPEAQLALYGHGHAVPPATPLRVQQAKDTNQTLQERKEVKKVTRYIKEEKNKLIAIPLYDTVSANLTFYSYTPSYLYFFGTKFSKKQTAANFVGQYQVKKVTKLTVNNVNFINPMKNGVTAHKNKKINKNLITDLIPDFISGINNDNRAKQNKHRNKVSIQRKHINGVINQFNIYDSIINKIGFEFIKNEKQKIRQMPGFFFYWLIPFGGFVISRAILNNFIVHGVNITQVPSISSFIQNREIGKLKMRHTIEKSIINTFERSQSFPFFSKTPTGECFMTPSWLPCPVPIKGFDANDVQEHAVPPATPLLYGHGDVQQLKNGEKVYSQKNKVKMLKQKYYNVGNLRLSCSFFKNFKNSQLDFHTLCHCFPLSKADPLTGKELAMFFLKGPKLGSTEVVPLRYYENIGLIHFMTPPFAKAVPVKGKSLAQRACEAKAVLLRNPYGESFIRRESKDAQRAIASPLRPVKGKRSEGKAEHIVPNVDSSYITLGDKKIPSYIHPLKCKLPFIVHTASNIENREFFIPSSINAKFEFIIIAKQLRIGITRQLKSRFNTALQSKAGTQGLALPHGKQQRLPLISLLKEKPSSSWYFGIPMRLPYQRWGLSSKRFINLKNPKISYEQANFLLESFIKRQGLANETITFFSGLNFIKNSELSSMLKNKIHINLNNPMLFFSKMNPLEVLNSNKSLSASMTLPGLKEQGKKLLLKNETSTFMTPPFAKAVPVKGKSLAQRACEAKAVLLRNPYEESFIRRESEGKAEQLRKTKPLFKKLKNNFYRTSSFRFLIKNGLRDFEIKPILNINHSIVYSNYSSIKTPGGYQIIITPLMTSMTSSSLPFAKATPFTGSRSEAKAVLFRNLYGESFIRRESEGLHMGSVPSRSDALWAWDSEGKAEQLNVKSKTLLPLSSPPYLQNDKSQQQYSIMVNKIKPASWTISNFFSDYIQFLIQKITIRYNNYNNFVALTTHPIPSLMGFNDVTMVKPYNKNKISQFTKSPFLEKLIRAYFCNGIFGPPIINSNFEFMKKELYKKKSILSQRTKKQKKLIRTLFNNIPFEVVPQEAKQWQNKIRENPIKDGVRLFLNNHSFAMCRATASLSVPHSGQYATPLGCSPFRIADLLRVTKRMNNTVTHSGLRNAKSHKFPQQQNELQERFVFKKNIQKKHRVKKIRKQNISRKKRKRFYPRPIWLRYRSYLRWLVIKTPSNITYEMNKVRISKNKLIVKRSNPAAETFNYNISNAIKTDLYHKNSGSIVKRKNLYTYVKRIKEYLNKLRSQQSIEKIIERVLPFSGPGDAFRLLSRRDGSTATCAMPEGQAEHKAHATLFGESKSKSLFKNSTCATTHTKLNKLYKIQNKEEYNRIIYTRIQKIIQIANSLDTSTKLYKNGHKKFPLFSVKYAQLSSRDPQNNQNTPKRLKDLKTKSFLQTTWMWLYNVGYGNLCWGSSFGLNFFELPNKIKNIQLSWALKKTNNGFWGKLATKAKIEYKNNNPNSTLWSLQKLKNQGKSNKTKYLQRKFCNIFEYFLSGQQTSRVLKSVAIPQSLDNGLFSKSNLNIKSRLPEVKNLYQKILQKWKRKEQKIWYLGEPWQGKFTHFRKVGKAKNNVRILFMTPPFAKAVPVKGKSLAQRACEAKAVLLRNPYGESFIRRESEDAQRAIASSLRGQQLNNQFSKSQKNLVRSQNWWFDQPIVDYTQLTKKQKFRMLPKLENISNQEQAKGMHVIYSLFFHFCILISLISFSQIRSYLKFHFLILFKFTKSTPCIIKSLLYSIKKIIISEEKLLCTSCMHYNDSIFFKDTKDNTIKNGVLSETSKGHVTLRSLRATLLGWFPFYKVKGPCAVYDSVIYDKVINDFAHAFGKRRAFRCAAESAARTQLRKSTMHSVPLAHKKNKTSKVKKIIKIFLQAHMQHISRKKLFKNFRFIAKLWSPVPFTGSLAQRACEAKAVLLRNPYGESFIRRESEDAQRASRKRRDSKGKAEQLIYPHQFVYSLFANYCSKGHFNSFRLENQKLQTTNQTRKKTKQAIIIKILLCSLRELTTNFTLHGITFLNKFRNLASQGIIYLLYDKVIIILQNLFLIPERFFNSVTNCFRDFLKKIVTFLKNPELFINDFIGNTFLLEWTLDLQMLIPENLEIYTWNLLSPESIQIKRSIKKSLLFTTLSLGKVFIDFWSFSQAQLNLAFGLSMQSNVSINQRLENKLDLINLVSTKVGETSGTNFLLNKGINISSLLIITSFLQRSLSSMYNNIIYSFVHFLSQPDTDLILRQKKGTIYWDNWSEILTKAADKYNIIIPSLAILKDEQNKFMQKLMYSPRSGLWPVPTGRHDKNFANRLSSNSFRHKQGYIKGHMNGKKEISETQYKGQSKFMPIRIFFDGIFYSLCLASFRYASPLRALPKGRLRFRLPVKGTESEGQANKKNLSKEVITKILSRTCIRVPYSYHKPLTTRHGQPQPIKDGNACFKYRAIKIHKRSKAVPVKGKQRQAYSEHKAQHDPILLNGFSETWPVNQFVTYQSKDTDLFIDLHPPKSFYHISSVKYYYQIQQPLATLICSIYSGIFIKQPAKNILIIGQSAYEKNLLITALAGETELKVISDNATRYASIIGGVAVGLRLLRDVFDALVFHSPCLFLLENIHAIGEKRPLIFSDSTYSAEEGIFGDDFSGSQKIEEQNKISAESSNHVIKHYKKPYKGEFSSAIPTNHFSFDLFAGYTGSAIKQSLLNLGELNRDVPFGLLIIGQNKNKTRSRKNPIKISSSRAVPVKGKLSRRDSERSGLDFSARQDNALISRLQLKPDPLLVPPATSPLHVFAIKEQKKFQPQKIVKELPFEGLSNEQSNLIPKYSYSIRTKVAMLAENTLSNMSVKLDMITDLLMILDNVRTNRGFVVFATTHIPSVLDPALRRPGRLDETIRIPQIQNIWGRWQIFKTNLEHFFRPLNNCISLSSLSTSNICTIDLIDTPSNIGFLNGVILESGVFQGQIWQSQIVNKLYLAKQGMLPAWVDSIDLRVQHTNAATSAATSLSLLNLIKDEVCIYKEQKNSQVMQKNNIYTSLHLPCLPKARARQKVHDVNYLQSSQKEQHKKKYYKIKALTYFDVGKKLINITYSPINSNDIFYLTTEIQTATLYSNKTQLKTLLTRLFAGKISESFIFSSLHNFSKDRPIKSKLKRYTNNFLRGFQIFYGLDETWIAMRAPARIVFSLIQKRYMFSKNLIIPSLLSFAGPGTQPQSPPDSFILIPAKRYENYKRALVALETKSEITIGEKIQIHQQKRFIMRLYNLPVHESFRSETTSVYLSSLSSKVGSGSSLQKQFTERPTGKSYKSCYSPRRGLWVHKPVPCCPFASLALRSARACEATPSRSEGQGKATTPSKASKARQIDDGVINTNQYYSNSGNTVPFANAFLTLNPIQKSCHKITATNLHYRHKILHRHRQYLTNQWWSQQLAEYNTEAVFLSDVDWRYTFINSIGEFLIDYPDADQFYKDSENLGFGISWFNYNRIGNIEIFEHFIFESFVKTFNWLNKNREFLDYSAYKYQKKGFLKENHLINNFKRFSSLS</sequence>
<keyword evidence="2" id="KW-0934">Plastid</keyword>
<dbReference type="PANTHER" id="PTHR23077">
    <property type="entry name" value="AAA-FAMILY ATPASE"/>
    <property type="match status" value="1"/>
</dbReference>
<dbReference type="PANTHER" id="PTHR23077:SF117">
    <property type="entry name" value="AAA+ ATPASE DOMAIN-CONTAINING PROTEIN"/>
    <property type="match status" value="1"/>
</dbReference>
<dbReference type="RefSeq" id="YP_009184729.1">
    <property type="nucleotide sequence ID" value="NC_028580.1"/>
</dbReference>
<proteinExistence type="predicted"/>
<feature type="compositionally biased region" description="Polar residues" evidence="1">
    <location>
        <begin position="4046"/>
        <end position="4060"/>
    </location>
</feature>
<organism evidence="2">
    <name type="scientific">Oogamochlamys gigantea</name>
    <dbReference type="NCBI Taxonomy" id="158507"/>
    <lineage>
        <taxon>Eukaryota</taxon>
        <taxon>Viridiplantae</taxon>
        <taxon>Chlorophyta</taxon>
        <taxon>core chlorophytes</taxon>
        <taxon>Chlorophyceae</taxon>
        <taxon>CS clade</taxon>
        <taxon>Chlamydomonadales</taxon>
        <taxon>Chlamydomonadaceae</taxon>
        <taxon>Oogamochlamys</taxon>
    </lineage>
</organism>
<keyword evidence="2" id="KW-0150">Chloroplast</keyword>
<accession>A0A0S2LN71</accession>
<dbReference type="InterPro" id="IPR027417">
    <property type="entry name" value="P-loop_NTPase"/>
</dbReference>
<feature type="compositionally biased region" description="Basic and acidic residues" evidence="1">
    <location>
        <begin position="219"/>
        <end position="229"/>
    </location>
</feature>
<dbReference type="GO" id="GO:0051301">
    <property type="term" value="P:cell division"/>
    <property type="evidence" value="ECO:0007669"/>
    <property type="project" value="UniProtKB-KW"/>
</dbReference>
<keyword evidence="2" id="KW-0131">Cell cycle</keyword>
<dbReference type="Gene3D" id="1.10.8.60">
    <property type="match status" value="1"/>
</dbReference>
<protein>
    <submittedName>
        <fullName evidence="2">Cell division protein</fullName>
    </submittedName>
</protein>
<keyword evidence="2" id="KW-0132">Cell division</keyword>
<gene>
    <name evidence="2" type="primary">ftsH</name>
</gene>
<geneLocation type="chloroplast" evidence="2"/>
<evidence type="ECO:0000256" key="1">
    <source>
        <dbReference type="SAM" id="MobiDB-lite"/>
    </source>
</evidence>
<dbReference type="SUPFAM" id="SSF52540">
    <property type="entry name" value="P-loop containing nucleoside triphosphate hydrolases"/>
    <property type="match status" value="1"/>
</dbReference>
<dbReference type="GO" id="GO:0016887">
    <property type="term" value="F:ATP hydrolysis activity"/>
    <property type="evidence" value="ECO:0007669"/>
    <property type="project" value="TreeGrafter"/>
</dbReference>
<dbReference type="GeneID" id="26378426"/>
<dbReference type="EMBL" id="KT625412">
    <property type="protein sequence ID" value="ALO62775.1"/>
    <property type="molecule type" value="Genomic_DNA"/>
</dbReference>
<name>A0A0S2LN71_9CHLO</name>
<dbReference type="Gene3D" id="3.40.50.300">
    <property type="entry name" value="P-loop containing nucleotide triphosphate hydrolases"/>
    <property type="match status" value="2"/>
</dbReference>
<feature type="region of interest" description="Disordered" evidence="1">
    <location>
        <begin position="4045"/>
        <end position="4064"/>
    </location>
</feature>